<dbReference type="RefSeq" id="WP_081595953.1">
    <property type="nucleotide sequence ID" value="NZ_JBIRUQ010000011.1"/>
</dbReference>
<dbReference type="InterPro" id="IPR042070">
    <property type="entry name" value="PucR_C-HTH_sf"/>
</dbReference>
<dbReference type="GeneID" id="94486600"/>
<dbReference type="PANTHER" id="PTHR33744">
    <property type="entry name" value="CARBOHYDRATE DIACID REGULATOR"/>
    <property type="match status" value="1"/>
</dbReference>
<reference evidence="2 3" key="1">
    <citation type="submission" date="2024-10" db="EMBL/GenBank/DDBJ databases">
        <title>The Natural Products Discovery Center: Release of the First 8490 Sequenced Strains for Exploring Actinobacteria Biosynthetic Diversity.</title>
        <authorList>
            <person name="Kalkreuter E."/>
            <person name="Kautsar S.A."/>
            <person name="Yang D."/>
            <person name="Bader C.D."/>
            <person name="Teijaro C.N."/>
            <person name="Fluegel L."/>
            <person name="Davis C.M."/>
            <person name="Simpson J.R."/>
            <person name="Lauterbach L."/>
            <person name="Steele A.D."/>
            <person name="Gui C."/>
            <person name="Meng S."/>
            <person name="Li G."/>
            <person name="Viehrig K."/>
            <person name="Ye F."/>
            <person name="Su P."/>
            <person name="Kiefer A.F."/>
            <person name="Nichols A."/>
            <person name="Cepeda A.J."/>
            <person name="Yan W."/>
            <person name="Fan B."/>
            <person name="Jiang Y."/>
            <person name="Adhikari A."/>
            <person name="Zheng C.-J."/>
            <person name="Schuster L."/>
            <person name="Cowan T.M."/>
            <person name="Smanski M.J."/>
            <person name="Chevrette M.G."/>
            <person name="De Carvalho L.P.S."/>
            <person name="Shen B."/>
        </authorList>
    </citation>
    <scope>NUCLEOTIDE SEQUENCE [LARGE SCALE GENOMIC DNA]</scope>
    <source>
        <strain evidence="2 3">NPDC020568</strain>
    </source>
</reference>
<proteinExistence type="predicted"/>
<accession>A0ABW7TVA0</accession>
<protein>
    <submittedName>
        <fullName evidence="2">Helix-turn-helix domain-containing protein</fullName>
    </submittedName>
</protein>
<evidence type="ECO:0000313" key="2">
    <source>
        <dbReference type="EMBL" id="MFI1464971.1"/>
    </source>
</evidence>
<feature type="domain" description="PucR C-terminal helix-turn-helix" evidence="1">
    <location>
        <begin position="2"/>
        <end position="60"/>
    </location>
</feature>
<dbReference type="Pfam" id="PF13556">
    <property type="entry name" value="HTH_30"/>
    <property type="match status" value="1"/>
</dbReference>
<dbReference type="EMBL" id="JBIRUQ010000011">
    <property type="protein sequence ID" value="MFI1464971.1"/>
    <property type="molecule type" value="Genomic_DNA"/>
</dbReference>
<comment type="caution">
    <text evidence="2">The sequence shown here is derived from an EMBL/GenBank/DDBJ whole genome shotgun (WGS) entry which is preliminary data.</text>
</comment>
<name>A0ABW7TVA0_9NOCA</name>
<evidence type="ECO:0000259" key="1">
    <source>
        <dbReference type="Pfam" id="PF13556"/>
    </source>
</evidence>
<keyword evidence="3" id="KW-1185">Reference proteome</keyword>
<sequence>MLLRSFQTWFDTDCSTKRAAAALDCHANTVRNRLRRIDELTGRSFGKSWAAAELAVALEASDRPPRIRCWSGWTGRRRR</sequence>
<organism evidence="2 3">
    <name type="scientific">Nocardia carnea</name>
    <dbReference type="NCBI Taxonomy" id="37328"/>
    <lineage>
        <taxon>Bacteria</taxon>
        <taxon>Bacillati</taxon>
        <taxon>Actinomycetota</taxon>
        <taxon>Actinomycetes</taxon>
        <taxon>Mycobacteriales</taxon>
        <taxon>Nocardiaceae</taxon>
        <taxon>Nocardia</taxon>
    </lineage>
</organism>
<gene>
    <name evidence="2" type="ORF">ACH4WX_30015</name>
</gene>
<dbReference type="PANTHER" id="PTHR33744:SF1">
    <property type="entry name" value="DNA-BINDING TRANSCRIPTIONAL ACTIVATOR ADER"/>
    <property type="match status" value="1"/>
</dbReference>
<dbReference type="InterPro" id="IPR051448">
    <property type="entry name" value="CdaR-like_regulators"/>
</dbReference>
<dbReference type="Proteomes" id="UP001611263">
    <property type="component" value="Unassembled WGS sequence"/>
</dbReference>
<dbReference type="Gene3D" id="1.10.10.2840">
    <property type="entry name" value="PucR C-terminal helix-turn-helix domain"/>
    <property type="match status" value="1"/>
</dbReference>
<evidence type="ECO:0000313" key="3">
    <source>
        <dbReference type="Proteomes" id="UP001611263"/>
    </source>
</evidence>
<dbReference type="InterPro" id="IPR025736">
    <property type="entry name" value="PucR_C-HTH_dom"/>
</dbReference>